<reference evidence="2 3" key="1">
    <citation type="submission" date="2020-08" db="EMBL/GenBank/DDBJ databases">
        <title>Streptomyces sp. PSKA01 genome sequencing and assembly.</title>
        <authorList>
            <person name="Mandal S."/>
            <person name="Maiti P.K."/>
            <person name="Das P."/>
        </authorList>
    </citation>
    <scope>NUCLEOTIDE SEQUENCE [LARGE SCALE GENOMIC DNA]</scope>
    <source>
        <strain evidence="2 3">PSKA01</strain>
    </source>
</reference>
<name>A0A7X1J8R9_9ACTN</name>
<evidence type="ECO:0000313" key="2">
    <source>
        <dbReference type="EMBL" id="MBC2906211.1"/>
    </source>
</evidence>
<dbReference type="RefSeq" id="WP_186286085.1">
    <property type="nucleotide sequence ID" value="NZ_JACMSF010000047.1"/>
</dbReference>
<keyword evidence="3" id="KW-1185">Reference proteome</keyword>
<organism evidence="2 3">
    <name type="scientific">Streptomyces cupreus</name>
    <dbReference type="NCBI Taxonomy" id="2759956"/>
    <lineage>
        <taxon>Bacteria</taxon>
        <taxon>Bacillati</taxon>
        <taxon>Actinomycetota</taxon>
        <taxon>Actinomycetes</taxon>
        <taxon>Kitasatosporales</taxon>
        <taxon>Streptomycetaceae</taxon>
        <taxon>Streptomyces</taxon>
    </lineage>
</organism>
<dbReference type="Proteomes" id="UP000584670">
    <property type="component" value="Unassembled WGS sequence"/>
</dbReference>
<evidence type="ECO:0000313" key="3">
    <source>
        <dbReference type="Proteomes" id="UP000584670"/>
    </source>
</evidence>
<gene>
    <name evidence="2" type="ORF">H4N64_32625</name>
</gene>
<accession>A0A7X1J8R9</accession>
<protein>
    <submittedName>
        <fullName evidence="2">Uncharacterized protein</fullName>
    </submittedName>
</protein>
<evidence type="ECO:0000256" key="1">
    <source>
        <dbReference type="SAM" id="Phobius"/>
    </source>
</evidence>
<keyword evidence="1" id="KW-0812">Transmembrane</keyword>
<keyword evidence="1" id="KW-0472">Membrane</keyword>
<keyword evidence="1" id="KW-1133">Transmembrane helix</keyword>
<dbReference type="EMBL" id="JACMSF010000047">
    <property type="protein sequence ID" value="MBC2906211.1"/>
    <property type="molecule type" value="Genomic_DNA"/>
</dbReference>
<comment type="caution">
    <text evidence="2">The sequence shown here is derived from an EMBL/GenBank/DDBJ whole genome shotgun (WGS) entry which is preliminary data.</text>
</comment>
<proteinExistence type="predicted"/>
<feature type="transmembrane region" description="Helical" evidence="1">
    <location>
        <begin position="6"/>
        <end position="31"/>
    </location>
</feature>
<sequence>MDLVKAGTVITIVVSLLGLLLTGIGTLYGALVAQDQLEQSQEDAEAKRRAQAARVSYWADRQQDGTWRVHVMNRSPDPIANVGLGFEAHFVPGLRESVAFTVRVPSVPPCSDMVVEQEALRYIDLPRTNDELVFPQPLQGDLPDYRKLDANPGAVRVEPFRV</sequence>
<dbReference type="AlphaFoldDB" id="A0A7X1J8R9"/>